<reference evidence="1" key="1">
    <citation type="journal article" date="2020" name="Stud. Mycol.">
        <title>101 Dothideomycetes genomes: a test case for predicting lifestyles and emergence of pathogens.</title>
        <authorList>
            <person name="Haridas S."/>
            <person name="Albert R."/>
            <person name="Binder M."/>
            <person name="Bloem J."/>
            <person name="Labutti K."/>
            <person name="Salamov A."/>
            <person name="Andreopoulos B."/>
            <person name="Baker S."/>
            <person name="Barry K."/>
            <person name="Bills G."/>
            <person name="Bluhm B."/>
            <person name="Cannon C."/>
            <person name="Castanera R."/>
            <person name="Culley D."/>
            <person name="Daum C."/>
            <person name="Ezra D."/>
            <person name="Gonzalez J."/>
            <person name="Henrissat B."/>
            <person name="Kuo A."/>
            <person name="Liang C."/>
            <person name="Lipzen A."/>
            <person name="Lutzoni F."/>
            <person name="Magnuson J."/>
            <person name="Mondo S."/>
            <person name="Nolan M."/>
            <person name="Ohm R."/>
            <person name="Pangilinan J."/>
            <person name="Park H.-J."/>
            <person name="Ramirez L."/>
            <person name="Alfaro M."/>
            <person name="Sun H."/>
            <person name="Tritt A."/>
            <person name="Yoshinaga Y."/>
            <person name="Zwiers L.-H."/>
            <person name="Turgeon B."/>
            <person name="Goodwin S."/>
            <person name="Spatafora J."/>
            <person name="Crous P."/>
            <person name="Grigoriev I."/>
        </authorList>
    </citation>
    <scope>NUCLEOTIDE SEQUENCE</scope>
    <source>
        <strain evidence="1">ATCC 200398</strain>
    </source>
</reference>
<proteinExistence type="predicted"/>
<keyword evidence="2" id="KW-1185">Reference proteome</keyword>
<sequence length="460" mass="49884">MFGFSCRFQRGVAILTLVAICPSLILAQAPPASTFYLSETETQFSLNIANDSSDVFIYFTSPAYSWVGVGFGQEMRNSLMFVLYPSQDGKNVTISPRIATGHSEPSFAKDIQFSTLPGTGITDDMFVLKAVCHNCRVWPGGFIDVKTTVHPMIYAFGPGNRLQSNGLNAPLKRHIRYGKFTMDMLVATGKGEVPTASTALNGVQLKGGMVRDHDRMNLAHAVLGCLALFVLWPLNLIFAGFVKRIGIHVGISVFIIVFLIIAYALGIATSGEYNRSKTFNSPHQIIAFISILPILLMSLLPIPRLSRLSPTIPRLHNPAISFTFTILTLTGGLGLHLSSQGMPIILAYTAVALAVFCFLMLLQTCIRRRGSAYAIAKGMRRVREEDEQDLVLAAYYAGQKLDDESRAGSAASLNRPSPGMGPGTHGRSGSGGNGNIYGGGQMPGPQYLLNMHPGVPVHRW</sequence>
<gene>
    <name evidence="1" type="ORF">BDR25DRAFT_263856</name>
</gene>
<name>A0ACB6QRZ7_9PLEO</name>
<evidence type="ECO:0000313" key="1">
    <source>
        <dbReference type="EMBL" id="KAF2469343.1"/>
    </source>
</evidence>
<protein>
    <submittedName>
        <fullName evidence="1">CBD9-like protein</fullName>
    </submittedName>
</protein>
<comment type="caution">
    <text evidence="1">The sequence shown here is derived from an EMBL/GenBank/DDBJ whole genome shotgun (WGS) entry which is preliminary data.</text>
</comment>
<dbReference type="EMBL" id="MU003512">
    <property type="protein sequence ID" value="KAF2469343.1"/>
    <property type="molecule type" value="Genomic_DNA"/>
</dbReference>
<dbReference type="Proteomes" id="UP000799755">
    <property type="component" value="Unassembled WGS sequence"/>
</dbReference>
<organism evidence="1 2">
    <name type="scientific">Lindgomyces ingoldianus</name>
    <dbReference type="NCBI Taxonomy" id="673940"/>
    <lineage>
        <taxon>Eukaryota</taxon>
        <taxon>Fungi</taxon>
        <taxon>Dikarya</taxon>
        <taxon>Ascomycota</taxon>
        <taxon>Pezizomycotina</taxon>
        <taxon>Dothideomycetes</taxon>
        <taxon>Pleosporomycetidae</taxon>
        <taxon>Pleosporales</taxon>
        <taxon>Lindgomycetaceae</taxon>
        <taxon>Lindgomyces</taxon>
    </lineage>
</organism>
<accession>A0ACB6QRZ7</accession>
<evidence type="ECO:0000313" key="2">
    <source>
        <dbReference type="Proteomes" id="UP000799755"/>
    </source>
</evidence>